<evidence type="ECO:0000313" key="1">
    <source>
        <dbReference type="EMBL" id="PSL06745.1"/>
    </source>
</evidence>
<evidence type="ECO:0000313" key="2">
    <source>
        <dbReference type="Proteomes" id="UP000243528"/>
    </source>
</evidence>
<proteinExistence type="predicted"/>
<protein>
    <submittedName>
        <fullName evidence="1">GrpB protein</fullName>
    </submittedName>
</protein>
<dbReference type="Gene3D" id="3.30.460.10">
    <property type="entry name" value="Beta Polymerase, domain 2"/>
    <property type="match status" value="1"/>
</dbReference>
<dbReference type="Proteomes" id="UP000243528">
    <property type="component" value="Unassembled WGS sequence"/>
</dbReference>
<comment type="caution">
    <text evidence="1">The sequence shown here is derived from an EMBL/GenBank/DDBJ whole genome shotgun (WGS) entry which is preliminary data.</text>
</comment>
<accession>A0A2P8EB99</accession>
<keyword evidence="2" id="KW-1185">Reference proteome</keyword>
<reference evidence="1 2" key="1">
    <citation type="submission" date="2018-03" db="EMBL/GenBank/DDBJ databases">
        <title>Genomic Encyclopedia of Archaeal and Bacterial Type Strains, Phase II (KMG-II): from individual species to whole genera.</title>
        <authorList>
            <person name="Goeker M."/>
        </authorList>
    </citation>
    <scope>NUCLEOTIDE SEQUENCE [LARGE SCALE GENOMIC DNA]</scope>
    <source>
        <strain evidence="1 2">DSM 45211</strain>
    </source>
</reference>
<dbReference type="AlphaFoldDB" id="A0A2P8EB99"/>
<organism evidence="1 2">
    <name type="scientific">Haloactinopolyspora alba</name>
    <dbReference type="NCBI Taxonomy" id="648780"/>
    <lineage>
        <taxon>Bacteria</taxon>
        <taxon>Bacillati</taxon>
        <taxon>Actinomycetota</taxon>
        <taxon>Actinomycetes</taxon>
        <taxon>Jiangellales</taxon>
        <taxon>Jiangellaceae</taxon>
        <taxon>Haloactinopolyspora</taxon>
    </lineage>
</organism>
<sequence length="52" mass="5278">MAIRVTDHDPSWAERAATACDDVTAALPGVFDAIEHIGSTAVPGLAANPSST</sequence>
<dbReference type="EMBL" id="PYGE01000002">
    <property type="protein sequence ID" value="PSL06745.1"/>
    <property type="molecule type" value="Genomic_DNA"/>
</dbReference>
<dbReference type="Pfam" id="PF04229">
    <property type="entry name" value="GrpB"/>
    <property type="match status" value="1"/>
</dbReference>
<dbReference type="InterPro" id="IPR007344">
    <property type="entry name" value="GrpB/CoaE"/>
</dbReference>
<dbReference type="SUPFAM" id="SSF81301">
    <property type="entry name" value="Nucleotidyltransferase"/>
    <property type="match status" value="1"/>
</dbReference>
<gene>
    <name evidence="1" type="ORF">CLV30_102131</name>
</gene>
<name>A0A2P8EB99_9ACTN</name>
<dbReference type="InterPro" id="IPR043519">
    <property type="entry name" value="NT_sf"/>
</dbReference>